<accession>A0A1G7PG43</accession>
<keyword evidence="2 5" id="KW-0378">Hydrolase</keyword>
<organism evidence="5 6">
    <name type="scientific">Facklamia miroungae</name>
    <dbReference type="NCBI Taxonomy" id="120956"/>
    <lineage>
        <taxon>Bacteria</taxon>
        <taxon>Bacillati</taxon>
        <taxon>Bacillota</taxon>
        <taxon>Bacilli</taxon>
        <taxon>Lactobacillales</taxon>
        <taxon>Aerococcaceae</taxon>
        <taxon>Facklamia</taxon>
    </lineage>
</organism>
<dbReference type="Pfam" id="PF01832">
    <property type="entry name" value="Glucosaminidase"/>
    <property type="match status" value="1"/>
</dbReference>
<sequence length="352" mass="40352">MTKDPWIVKRMASLATLFQKYPSSISVATRMAQFILESNGGRSPLYLQSNNGFGIKASAPWQGRVVEHASLEANGEMEVSLFRAYSSLEEGIADHAKFFTSTDYRKNVVYKAAIEALDSHQEARALSGSYAVDPTYGDQLVKLIRTYDLTQYNLQPAKETVPISEDFTPIVIDRRAEALGGQAKDRSIQAITTIVWHYTAVKRSLDRKIWHHEAFWQEERGWDRGGYHYYIDSQANIYQNYDLERITWGVADCNHFCVHISVEANTKDDYSAEQIRARDWLTRHLMEQLKLDASAVKGHWEVNNNSLCPGYNKEEMDAFRRQLTLPSVPERPERVETCFILGGKRFLIRLVD</sequence>
<evidence type="ECO:0000256" key="1">
    <source>
        <dbReference type="ARBA" id="ARBA00010266"/>
    </source>
</evidence>
<dbReference type="STRING" id="120956.SAMN05421791_101239"/>
<dbReference type="GO" id="GO:0009253">
    <property type="term" value="P:peptidoglycan catabolic process"/>
    <property type="evidence" value="ECO:0007669"/>
    <property type="project" value="InterPro"/>
</dbReference>
<proteinExistence type="inferred from homology"/>
<dbReference type="GO" id="GO:0004040">
    <property type="term" value="F:amidase activity"/>
    <property type="evidence" value="ECO:0007669"/>
    <property type="project" value="InterPro"/>
</dbReference>
<reference evidence="5 6" key="1">
    <citation type="submission" date="2016-10" db="EMBL/GenBank/DDBJ databases">
        <authorList>
            <person name="de Groot N.N."/>
        </authorList>
    </citation>
    <scope>NUCLEOTIDE SEQUENCE [LARGE SCALE GENOMIC DNA]</scope>
    <source>
        <strain evidence="5 6">ATCC BAA-466</strain>
    </source>
</reference>
<evidence type="ECO:0000313" key="5">
    <source>
        <dbReference type="EMBL" id="SDF85094.1"/>
    </source>
</evidence>
<dbReference type="EMBL" id="FNCK01000001">
    <property type="protein sequence ID" value="SDF85094.1"/>
    <property type="molecule type" value="Genomic_DNA"/>
</dbReference>
<dbReference type="SUPFAM" id="SSF55846">
    <property type="entry name" value="N-acetylmuramoyl-L-alanine amidase-like"/>
    <property type="match status" value="1"/>
</dbReference>
<name>A0A1G7PG43_9LACT</name>
<dbReference type="PANTHER" id="PTHR33308">
    <property type="entry name" value="PEPTIDOGLYCAN HYDROLASE FLGJ"/>
    <property type="match status" value="1"/>
</dbReference>
<dbReference type="CDD" id="cd06583">
    <property type="entry name" value="PGRP"/>
    <property type="match status" value="1"/>
</dbReference>
<dbReference type="Gene3D" id="3.40.80.10">
    <property type="entry name" value="Peptidoglycan recognition protein-like"/>
    <property type="match status" value="1"/>
</dbReference>
<dbReference type="AlphaFoldDB" id="A0A1G7PG43"/>
<gene>
    <name evidence="5" type="ORF">SAMN05421791_101239</name>
</gene>
<dbReference type="Gene3D" id="4.10.80.30">
    <property type="entry name" value="DNA polymerase, domain 6"/>
    <property type="match status" value="1"/>
</dbReference>
<dbReference type="SMART" id="SM00047">
    <property type="entry name" value="LYZ2"/>
    <property type="match status" value="1"/>
</dbReference>
<dbReference type="SMART" id="SM00644">
    <property type="entry name" value="Ami_2"/>
    <property type="match status" value="1"/>
</dbReference>
<dbReference type="InterPro" id="IPR051056">
    <property type="entry name" value="Glycosyl_Hydrolase_73"/>
</dbReference>
<dbReference type="PANTHER" id="PTHR33308:SF9">
    <property type="entry name" value="PEPTIDOGLYCAN HYDROLASE FLGJ"/>
    <property type="match status" value="1"/>
</dbReference>
<evidence type="ECO:0000259" key="3">
    <source>
        <dbReference type="SMART" id="SM00047"/>
    </source>
</evidence>
<dbReference type="RefSeq" id="WP_245694784.1">
    <property type="nucleotide sequence ID" value="NZ_FNCK01000001.1"/>
</dbReference>
<dbReference type="InterPro" id="IPR036505">
    <property type="entry name" value="Amidase/PGRP_sf"/>
</dbReference>
<evidence type="ECO:0000259" key="4">
    <source>
        <dbReference type="SMART" id="SM00644"/>
    </source>
</evidence>
<comment type="similarity">
    <text evidence="1">Belongs to the glycosyl hydrolase 73 family.</text>
</comment>
<feature type="domain" description="Mannosyl-glycoprotein endo-beta-N-acetylglucosamidase-like" evidence="3">
    <location>
        <begin position="9"/>
        <end position="153"/>
    </location>
</feature>
<dbReference type="InterPro" id="IPR002901">
    <property type="entry name" value="MGlyc_endo_b_GlcNAc-like_dom"/>
</dbReference>
<dbReference type="InterPro" id="IPR002502">
    <property type="entry name" value="Amidase_domain"/>
</dbReference>
<dbReference type="GO" id="GO:0008745">
    <property type="term" value="F:N-acetylmuramoyl-L-alanine amidase activity"/>
    <property type="evidence" value="ECO:0007669"/>
    <property type="project" value="InterPro"/>
</dbReference>
<keyword evidence="6" id="KW-1185">Reference proteome</keyword>
<evidence type="ECO:0000256" key="2">
    <source>
        <dbReference type="ARBA" id="ARBA00022801"/>
    </source>
</evidence>
<dbReference type="Proteomes" id="UP000199708">
    <property type="component" value="Unassembled WGS sequence"/>
</dbReference>
<feature type="domain" description="N-acetylmuramoyl-L-alanine amidase" evidence="4">
    <location>
        <begin position="181"/>
        <end position="310"/>
    </location>
</feature>
<protein>
    <submittedName>
        <fullName evidence="5">Flagellum-specific peptidoglycan hydrolase FlgJ</fullName>
    </submittedName>
</protein>
<evidence type="ECO:0000313" key="6">
    <source>
        <dbReference type="Proteomes" id="UP000199708"/>
    </source>
</evidence>
<dbReference type="Gene3D" id="1.10.530.10">
    <property type="match status" value="1"/>
</dbReference>
<dbReference type="Pfam" id="PF01510">
    <property type="entry name" value="Amidase_2"/>
    <property type="match status" value="1"/>
</dbReference>